<keyword evidence="5" id="KW-1185">Reference proteome</keyword>
<dbReference type="InterPro" id="IPR011990">
    <property type="entry name" value="TPR-like_helical_dom_sf"/>
</dbReference>
<dbReference type="EMBL" id="LWQS01000062">
    <property type="protein sequence ID" value="OAN44874.1"/>
    <property type="molecule type" value="Genomic_DNA"/>
</dbReference>
<gene>
    <name evidence="4" type="ORF">A6A03_15965</name>
</gene>
<dbReference type="Pfam" id="PF13191">
    <property type="entry name" value="AAA_16"/>
    <property type="match status" value="1"/>
</dbReference>
<dbReference type="PROSITE" id="PS50125">
    <property type="entry name" value="GUANYLATE_CYCLASE_2"/>
    <property type="match status" value="1"/>
</dbReference>
<evidence type="ECO:0000259" key="3">
    <source>
        <dbReference type="PROSITE" id="PS50125"/>
    </source>
</evidence>
<evidence type="ECO:0000256" key="2">
    <source>
        <dbReference type="ARBA" id="ARBA00022840"/>
    </source>
</evidence>
<dbReference type="PANTHER" id="PTHR16305:SF28">
    <property type="entry name" value="GUANYLATE CYCLASE DOMAIN-CONTAINING PROTEIN"/>
    <property type="match status" value="1"/>
</dbReference>
<dbReference type="SUPFAM" id="SSF48452">
    <property type="entry name" value="TPR-like"/>
    <property type="match status" value="1"/>
</dbReference>
<dbReference type="Gene3D" id="3.30.70.1230">
    <property type="entry name" value="Nucleotide cyclase"/>
    <property type="match status" value="2"/>
</dbReference>
<dbReference type="OrthoDB" id="134626at2"/>
<dbReference type="Pfam" id="PF00211">
    <property type="entry name" value="Guanylate_cyc"/>
    <property type="match status" value="1"/>
</dbReference>
<sequence length="1150" mass="128660">MEQQTSSQLFRPYVPAALRDALGAGLLRPGQVQTYQATILYTDLSGFTRLTATFATLPDGAERLHSILRNYFETMIATIAANGGDVIHIAGDAFTAWWPNINDPAVAIHCGYALHNAIAALNPIITPAGPYNLELRVGVSVGPVHLALVGIPNQGIHPVLIGQPINTASLAEQQAQPGEVQLLVTNHQSTPVIEYQPPIEAPILTWEHFLPPSFARRLRLNTLVAEYRRCVPVFAAFDLPENPIDLQPLVMQAQSVAMRWGGWLNEIEVGNKGAVMVFLFGAPVAHGDDTSRAIGCALELRDRGVIRKAGITVGSLFVGEVGSRLRRVYTAQGEDMNLAARLMELAAHGEILISGRVRQDTIGRYRTSPPQLMSIKGYDRNIPAATVLSDRIRTDESGSHALRAALPTHVTLIGRDHERMMIDQVIDRSTHHSNILLIEGETGIGKSTLLYYLSLEWLKRGYHGFRGECHSGTQERPLHPWRAIVGELCDIDDHAPMHVRRTRLQQALTELPTALPHQVAALARLLDVEGFPPPAKLIDLAPLVVELLLHRLQREPILIILEDVHWADPESLLLLGEIIEVLTPHLPLLVALSYRPLPDHLVPFAQTLRQLPFTTHHLLERLPVADRANLICELIGVRTIDPRLLQYLERYAAGQPLFIKEYVRLLLQKGLIAIEQNEARLLGPLPHVQLSSSAIGIVQARIDQMDERTRLTFKVAAVIGRSFPLRLLHHIHPARLSETELRHDIELLVHDQLIETEMADPEPVYRFSFGIAHEAAYTSLLFAQRRELHQAIYQWYATAYQAELAQREAPLAVYDVIIHHALRAELWSEVIEHCQQAALISACRSLFNSALRYLEQGIGLPGHSERRAELLVLRMLLNDRTGNHLHQSEDFALLQSLLRERDQPNITAIAAVLHLHHILISGTLHLFDAHLAYAQLQVDRLNRNNAVLSRLLQANIWLITAQRLALKRQEREALTHLQRVDRLCAMLARQPVPDHALASLMPIENIAAQSQELQGWILFEMGTFQQAHQRFQRANELARTANDWIIENRALIGLCHTMLAGNQLDEAERQLQQALHIARSIGDRYGQVLGLRTQALLHANRQDGETARRLIWQAIAIAGSSRIAILEIALVNQLEGLVSELEQQDDSTED</sequence>
<dbReference type="GO" id="GO:0004016">
    <property type="term" value="F:adenylate cyclase activity"/>
    <property type="evidence" value="ECO:0007669"/>
    <property type="project" value="TreeGrafter"/>
</dbReference>
<dbReference type="InterPro" id="IPR001054">
    <property type="entry name" value="A/G_cyclase"/>
</dbReference>
<dbReference type="AlphaFoldDB" id="A0A178MAH2"/>
<keyword evidence="1" id="KW-0547">Nucleotide-binding</keyword>
<proteinExistence type="predicted"/>
<dbReference type="CDD" id="cd07302">
    <property type="entry name" value="CHD"/>
    <property type="match status" value="2"/>
</dbReference>
<dbReference type="STRING" id="1707952.A6A03_15965"/>
<evidence type="ECO:0000313" key="4">
    <source>
        <dbReference type="EMBL" id="OAN44874.1"/>
    </source>
</evidence>
<dbReference type="GO" id="GO:0035556">
    <property type="term" value="P:intracellular signal transduction"/>
    <property type="evidence" value="ECO:0007669"/>
    <property type="project" value="InterPro"/>
</dbReference>
<dbReference type="RefSeq" id="WP_066788784.1">
    <property type="nucleotide sequence ID" value="NZ_LWQS01000062.1"/>
</dbReference>
<dbReference type="GO" id="GO:0005524">
    <property type="term" value="F:ATP binding"/>
    <property type="evidence" value="ECO:0007669"/>
    <property type="project" value="UniProtKB-KW"/>
</dbReference>
<dbReference type="GO" id="GO:0009190">
    <property type="term" value="P:cyclic nucleotide biosynthetic process"/>
    <property type="evidence" value="ECO:0007669"/>
    <property type="project" value="InterPro"/>
</dbReference>
<reference evidence="4 5" key="1">
    <citation type="submission" date="2016-04" db="EMBL/GenBank/DDBJ databases">
        <title>Chloroflexus islandicus sp. nov., a thermophilic filamentous anoxygenic phototrophic bacterium from geyser Strokkur (Iceland).</title>
        <authorList>
            <person name="Gaisin V.A."/>
            <person name="Kalashnikov A.M."/>
            <person name="Sukhacheva M.V."/>
            <person name="Grouzdev D.S."/>
            <person name="Ivanov T.M."/>
            <person name="Kuznetsov B."/>
            <person name="Gorlenko V.M."/>
        </authorList>
    </citation>
    <scope>NUCLEOTIDE SEQUENCE [LARGE SCALE GENOMIC DNA]</scope>
    <source>
        <strain evidence="5">isl-2</strain>
    </source>
</reference>
<dbReference type="InterPro" id="IPR029787">
    <property type="entry name" value="Nucleotide_cyclase"/>
</dbReference>
<evidence type="ECO:0000256" key="1">
    <source>
        <dbReference type="ARBA" id="ARBA00022741"/>
    </source>
</evidence>
<dbReference type="Proteomes" id="UP000078287">
    <property type="component" value="Unassembled WGS sequence"/>
</dbReference>
<dbReference type="Gene3D" id="1.25.40.10">
    <property type="entry name" value="Tetratricopeptide repeat domain"/>
    <property type="match status" value="1"/>
</dbReference>
<dbReference type="GO" id="GO:0005737">
    <property type="term" value="C:cytoplasm"/>
    <property type="evidence" value="ECO:0007669"/>
    <property type="project" value="TreeGrafter"/>
</dbReference>
<comment type="caution">
    <text evidence="4">The sequence shown here is derived from an EMBL/GenBank/DDBJ whole genome shotgun (WGS) entry which is preliminary data.</text>
</comment>
<dbReference type="SUPFAM" id="SSF52540">
    <property type="entry name" value="P-loop containing nucleoside triphosphate hydrolases"/>
    <property type="match status" value="1"/>
</dbReference>
<dbReference type="InterPro" id="IPR027417">
    <property type="entry name" value="P-loop_NTPase"/>
</dbReference>
<dbReference type="SUPFAM" id="SSF55073">
    <property type="entry name" value="Nucleotide cyclase"/>
    <property type="match status" value="2"/>
</dbReference>
<organism evidence="4 5">
    <name type="scientific">Chloroflexus islandicus</name>
    <dbReference type="NCBI Taxonomy" id="1707952"/>
    <lineage>
        <taxon>Bacteria</taxon>
        <taxon>Bacillati</taxon>
        <taxon>Chloroflexota</taxon>
        <taxon>Chloroflexia</taxon>
        <taxon>Chloroflexales</taxon>
        <taxon>Chloroflexineae</taxon>
        <taxon>Chloroflexaceae</taxon>
        <taxon>Chloroflexus</taxon>
    </lineage>
</organism>
<accession>A0A178MAH2</accession>
<dbReference type="PANTHER" id="PTHR16305">
    <property type="entry name" value="TESTICULAR SOLUBLE ADENYLYL CYCLASE"/>
    <property type="match status" value="1"/>
</dbReference>
<evidence type="ECO:0000313" key="5">
    <source>
        <dbReference type="Proteomes" id="UP000078287"/>
    </source>
</evidence>
<name>A0A178MAH2_9CHLR</name>
<keyword evidence="2" id="KW-0067">ATP-binding</keyword>
<dbReference type="InterPro" id="IPR041664">
    <property type="entry name" value="AAA_16"/>
</dbReference>
<protein>
    <submittedName>
        <fullName evidence="4">ATPase</fullName>
    </submittedName>
</protein>
<dbReference type="SMART" id="SM00044">
    <property type="entry name" value="CYCc"/>
    <property type="match status" value="1"/>
</dbReference>
<feature type="domain" description="Guanylate cyclase" evidence="3">
    <location>
        <begin position="38"/>
        <end position="172"/>
    </location>
</feature>